<dbReference type="InterPro" id="IPR007235">
    <property type="entry name" value="Glyco_trans_28_C"/>
</dbReference>
<reference evidence="2" key="1">
    <citation type="submission" date="2018-05" db="EMBL/GenBank/DDBJ databases">
        <authorList>
            <person name="Lanie J.A."/>
            <person name="Ng W.-L."/>
            <person name="Kazmierczak K.M."/>
            <person name="Andrzejewski T.M."/>
            <person name="Davidsen T.M."/>
            <person name="Wayne K.J."/>
            <person name="Tettelin H."/>
            <person name="Glass J.I."/>
            <person name="Rusch D."/>
            <person name="Podicherti R."/>
            <person name="Tsui H.-C.T."/>
            <person name="Winkler M.E."/>
        </authorList>
    </citation>
    <scope>NUCLEOTIDE SEQUENCE</scope>
</reference>
<dbReference type="Pfam" id="PF04101">
    <property type="entry name" value="Glyco_tran_28_C"/>
    <property type="match status" value="1"/>
</dbReference>
<dbReference type="SUPFAM" id="SSF53756">
    <property type="entry name" value="UDP-Glycosyltransferase/glycogen phosphorylase"/>
    <property type="match status" value="1"/>
</dbReference>
<organism evidence="2">
    <name type="scientific">marine metagenome</name>
    <dbReference type="NCBI Taxonomy" id="408172"/>
    <lineage>
        <taxon>unclassified sequences</taxon>
        <taxon>metagenomes</taxon>
        <taxon>ecological metagenomes</taxon>
    </lineage>
</organism>
<dbReference type="CDD" id="cd03785">
    <property type="entry name" value="GT28_MurG"/>
    <property type="match status" value="1"/>
</dbReference>
<dbReference type="GO" id="GO:0016758">
    <property type="term" value="F:hexosyltransferase activity"/>
    <property type="evidence" value="ECO:0007669"/>
    <property type="project" value="InterPro"/>
</dbReference>
<evidence type="ECO:0000313" key="2">
    <source>
        <dbReference type="EMBL" id="SVD89978.1"/>
    </source>
</evidence>
<dbReference type="PANTHER" id="PTHR21015:SF22">
    <property type="entry name" value="GLYCOSYLTRANSFERASE"/>
    <property type="match status" value="1"/>
</dbReference>
<proteinExistence type="predicted"/>
<dbReference type="EMBL" id="UINC01180661">
    <property type="protein sequence ID" value="SVD89978.1"/>
    <property type="molecule type" value="Genomic_DNA"/>
</dbReference>
<name>A0A382Z5G8_9ZZZZ</name>
<accession>A0A382Z5G8</accession>
<gene>
    <name evidence="2" type="ORF">METZ01_LOCUS442832</name>
</gene>
<protein>
    <recommendedName>
        <fullName evidence="1">Glycosyl transferase family 28 C-terminal domain-containing protein</fullName>
    </recommendedName>
</protein>
<dbReference type="Gene3D" id="3.40.50.2000">
    <property type="entry name" value="Glycogen Phosphorylase B"/>
    <property type="match status" value="1"/>
</dbReference>
<feature type="domain" description="Glycosyl transferase family 28 C-terminal" evidence="1">
    <location>
        <begin position="24"/>
        <end position="184"/>
    </location>
</feature>
<dbReference type="AlphaFoldDB" id="A0A382Z5G8"/>
<evidence type="ECO:0000259" key="1">
    <source>
        <dbReference type="Pfam" id="PF04101"/>
    </source>
</evidence>
<dbReference type="PANTHER" id="PTHR21015">
    <property type="entry name" value="UDP-N-ACETYLGLUCOSAMINE--N-ACETYLMURAMYL-(PENTAPEPTIDE) PYROPHOSPHORYL-UNDECAPRENOL N-ACETYLGLUCOSAMINE TRANSFERASE 1"/>
    <property type="match status" value="1"/>
</dbReference>
<sequence>RKGIMVGNKSKAVKEFKLNPKKKTVFLFGGSQGSAFLNRIMNEVVKNIAAVGIQVLWQTGDMEYDKYKKRDSANIRLIPFINNMANAYKLADLIICRSGALTLAEITVCGKPSILIPFAAAAEDHQTKNAQALVNAGAARILFEKNLKPQEFYHTIMNLIHGKEELDQMVIASKKLGKPNATKDIVNHIMELAR</sequence>
<feature type="non-terminal residue" evidence="2">
    <location>
        <position position="1"/>
    </location>
</feature>